<keyword evidence="5 8" id="KW-1133">Transmembrane helix</keyword>
<dbReference type="AlphaFoldDB" id="A0A0K0K6B9"/>
<feature type="transmembrane region" description="Helical" evidence="8">
    <location>
        <begin position="73"/>
        <end position="91"/>
    </location>
</feature>
<comment type="subcellular location">
    <subcellularLocation>
        <location evidence="1">Cell membrane</location>
        <topology evidence="1">Multi-pass membrane protein</topology>
    </subcellularLocation>
</comment>
<dbReference type="InterPro" id="IPR011701">
    <property type="entry name" value="MFS"/>
</dbReference>
<dbReference type="EMBL" id="JQ975418">
    <property type="protein sequence ID" value="AGB13922.1"/>
    <property type="molecule type" value="Genomic_DNA"/>
</dbReference>
<feature type="transmembrane region" description="Helical" evidence="8">
    <location>
        <begin position="356"/>
        <end position="375"/>
    </location>
</feature>
<dbReference type="Gene3D" id="1.20.1250.20">
    <property type="entry name" value="MFS general substrate transporter like domains"/>
    <property type="match status" value="1"/>
</dbReference>
<proteinExistence type="predicted"/>
<dbReference type="PANTHER" id="PTHR42718:SF46">
    <property type="entry name" value="BLR6921 PROTEIN"/>
    <property type="match status" value="1"/>
</dbReference>
<dbReference type="PANTHER" id="PTHR42718">
    <property type="entry name" value="MAJOR FACILITATOR SUPERFAMILY MULTIDRUG TRANSPORTER MFSC"/>
    <property type="match status" value="1"/>
</dbReference>
<feature type="transmembrane region" description="Helical" evidence="8">
    <location>
        <begin position="36"/>
        <end position="58"/>
    </location>
</feature>
<feature type="transmembrane region" description="Helical" evidence="8">
    <location>
        <begin position="128"/>
        <end position="151"/>
    </location>
</feature>
<feature type="transmembrane region" description="Helical" evidence="8">
    <location>
        <begin position="224"/>
        <end position="244"/>
    </location>
</feature>
<feature type="compositionally biased region" description="Polar residues" evidence="7">
    <location>
        <begin position="1109"/>
        <end position="1122"/>
    </location>
</feature>
<gene>
    <name evidence="10" type="primary">genH</name>
</gene>
<keyword evidence="3" id="KW-1003">Cell membrane</keyword>
<feature type="transmembrane region" description="Helical" evidence="8">
    <location>
        <begin position="250"/>
        <end position="270"/>
    </location>
</feature>
<dbReference type="Pfam" id="PF07690">
    <property type="entry name" value="MFS_1"/>
    <property type="match status" value="1"/>
</dbReference>
<dbReference type="InterPro" id="IPR020846">
    <property type="entry name" value="MFS_dom"/>
</dbReference>
<evidence type="ECO:0000256" key="3">
    <source>
        <dbReference type="ARBA" id="ARBA00022475"/>
    </source>
</evidence>
<evidence type="ECO:0000313" key="10">
    <source>
        <dbReference type="EMBL" id="AGB13922.1"/>
    </source>
</evidence>
<evidence type="ECO:0000256" key="1">
    <source>
        <dbReference type="ARBA" id="ARBA00004651"/>
    </source>
</evidence>
<feature type="transmembrane region" description="Helical" evidence="8">
    <location>
        <begin position="465"/>
        <end position="485"/>
    </location>
</feature>
<dbReference type="SUPFAM" id="SSF103473">
    <property type="entry name" value="MFS general substrate transporter"/>
    <property type="match status" value="1"/>
</dbReference>
<sequence>MTKLNQPRGDSYGGGGETVVLRDTAQPLRSLRERQLALIVLCVGVLISVVDGSAVYVALPSIQEGLGFPQADLAWVVNAYLIPFGGLLLFAGRLGDLIGTKRVFLSGLGLFTAASVVCGLATDQAVLVGARFVQGVGGAFTTAVVLSMIVTMFPKPREQARALGFYAFVAASGAALGQLAGAALTASLSWHWIFFVNVPIGLVTILAAVRLLDNVRDTSAGEGIDWIGALALVGSLMLTVYAIVQADAGGARTALSGGLALLLMAGFVLWQRRARNPLVPGEVLRARNVAWSNVVLALMVAGPTAMFFLCALYLQNVLGFTVMELGFAFVPAAVAIGVGSLKVAPRLARKRDAKTLLLPAMGLMAVGLLLLARIPADGNYWVDVLPAVLLIGTGSGLATPPVLRIALAEATLKDSGIRSGLLNTTQQLGAAIGLAVLAPVAANVTESALSRGETTAVALTDGFQMAFLVGFGTMVAAMLLAAFAVESEVPKTAPDSLDETSSTSPNRQVDATGAVDPDFLAVGLGGTNMMAMLWSIAMGRRAVGVELRGDPYLTLMQWKITSDIYHHLAVIDRLMVERYGEEGIPRRIDGKPFILHEVFYRADAEEGAAARTDEILYGWADSCVGGHVRTAEFVDDRWVGGKPNRAVTVTHPPAPAMEHGPETVGRSMEDVFADSPAFQVNAEDLLILLRRYLEEIERMDLDAGREPRCRLFTYHRVAEPSRPTGWQRWTRREAASQEYGLVRGADGRLQVRIEAIRELDEKGTYRRIRARGTELVDLGTPGLIMIAEGVESTDAKRLGFTQERVMIDHQDGRGPLLAQADYIVGLIAVNVAANSRQRIASAFDKQGNEYWVRQLTLGHDGFSETGWTILEVPDYRTFDPIQAGMVPAGTRRDSVEYFGAHRYLIRDYFLDQVSLLTEIPRRELVRTLSLATPKLVSNVERIGRDALVAASCVVAGDSFGNGSFLLSRGSTTGIVGHAARVYRYWQARDEGTSHEAAVRQLADGIREDTATWLRVSEPDFAQPGHAKAGTDPRTGEQLDPVAREKILEETRQHRRSIVKTSNRLDDFGRLNVFPGRLQLLGLHPLHALPPELRTEQMDEPMTMAEESATPMTGQDASMTTAEGETPMAGEGDRVSESRM</sequence>
<feature type="region of interest" description="Disordered" evidence="7">
    <location>
        <begin position="1104"/>
        <end position="1139"/>
    </location>
</feature>
<keyword evidence="2" id="KW-0813">Transport</keyword>
<dbReference type="PROSITE" id="PS50850">
    <property type="entry name" value="MFS"/>
    <property type="match status" value="1"/>
</dbReference>
<name>A0A0K0K6B9_MICEC</name>
<accession>A0A0K0K6B9</accession>
<feature type="transmembrane region" description="Helical" evidence="8">
    <location>
        <begin position="291"/>
        <end position="314"/>
    </location>
</feature>
<evidence type="ECO:0000256" key="4">
    <source>
        <dbReference type="ARBA" id="ARBA00022692"/>
    </source>
</evidence>
<feature type="transmembrane region" description="Helical" evidence="8">
    <location>
        <begin position="103"/>
        <end position="122"/>
    </location>
</feature>
<evidence type="ECO:0000256" key="2">
    <source>
        <dbReference type="ARBA" id="ARBA00022448"/>
    </source>
</evidence>
<feature type="transmembrane region" description="Helical" evidence="8">
    <location>
        <begin position="190"/>
        <end position="212"/>
    </location>
</feature>
<feature type="transmembrane region" description="Helical" evidence="8">
    <location>
        <begin position="387"/>
        <end position="407"/>
    </location>
</feature>
<feature type="domain" description="Major facilitator superfamily (MFS) profile" evidence="9">
    <location>
        <begin position="37"/>
        <end position="489"/>
    </location>
</feature>
<dbReference type="GO" id="GO:0005886">
    <property type="term" value="C:plasma membrane"/>
    <property type="evidence" value="ECO:0007669"/>
    <property type="project" value="UniProtKB-SubCell"/>
</dbReference>
<evidence type="ECO:0000256" key="6">
    <source>
        <dbReference type="ARBA" id="ARBA00023136"/>
    </source>
</evidence>
<feature type="transmembrane region" description="Helical" evidence="8">
    <location>
        <begin position="428"/>
        <end position="445"/>
    </location>
</feature>
<dbReference type="GO" id="GO:0022857">
    <property type="term" value="F:transmembrane transporter activity"/>
    <property type="evidence" value="ECO:0007669"/>
    <property type="project" value="InterPro"/>
</dbReference>
<keyword evidence="4 8" id="KW-0812">Transmembrane</keyword>
<reference evidence="10" key="1">
    <citation type="submission" date="2012-04" db="EMBL/GenBank/DDBJ databases">
        <title>Construction of gene library of gentamicin biosynthetic gene cluster and function research of characteristic genes.</title>
        <authorList>
            <person name="Hong W."/>
            <person name="Pan C."/>
        </authorList>
    </citation>
    <scope>NUCLEOTIDE SEQUENCE</scope>
    <source>
        <strain evidence="10">G1008</strain>
    </source>
</reference>
<protein>
    <submittedName>
        <fullName evidence="10">Putative gentamicin exporter</fullName>
    </submittedName>
</protein>
<feature type="transmembrane region" description="Helical" evidence="8">
    <location>
        <begin position="326"/>
        <end position="344"/>
    </location>
</feature>
<feature type="compositionally biased region" description="Basic and acidic residues" evidence="7">
    <location>
        <begin position="1130"/>
        <end position="1139"/>
    </location>
</feature>
<evidence type="ECO:0000256" key="7">
    <source>
        <dbReference type="SAM" id="MobiDB-lite"/>
    </source>
</evidence>
<organism evidence="10">
    <name type="scientific">Micromonospora echinospora</name>
    <name type="common">Micromonospora purpurea</name>
    <dbReference type="NCBI Taxonomy" id="1877"/>
    <lineage>
        <taxon>Bacteria</taxon>
        <taxon>Bacillati</taxon>
        <taxon>Actinomycetota</taxon>
        <taxon>Actinomycetes</taxon>
        <taxon>Micromonosporales</taxon>
        <taxon>Micromonosporaceae</taxon>
        <taxon>Micromonospora</taxon>
    </lineage>
</organism>
<dbReference type="Gene3D" id="1.20.1720.10">
    <property type="entry name" value="Multidrug resistance protein D"/>
    <property type="match status" value="1"/>
</dbReference>
<dbReference type="InterPro" id="IPR036259">
    <property type="entry name" value="MFS_trans_sf"/>
</dbReference>
<evidence type="ECO:0000256" key="5">
    <source>
        <dbReference type="ARBA" id="ARBA00022989"/>
    </source>
</evidence>
<evidence type="ECO:0000259" key="9">
    <source>
        <dbReference type="PROSITE" id="PS50850"/>
    </source>
</evidence>
<keyword evidence="6 8" id="KW-0472">Membrane</keyword>
<feature type="transmembrane region" description="Helical" evidence="8">
    <location>
        <begin position="163"/>
        <end position="184"/>
    </location>
</feature>
<dbReference type="CDD" id="cd17321">
    <property type="entry name" value="MFS_MMR_MDR_like"/>
    <property type="match status" value="1"/>
</dbReference>
<evidence type="ECO:0000256" key="8">
    <source>
        <dbReference type="SAM" id="Phobius"/>
    </source>
</evidence>